<sequence>MTTPVSDYSTKIDSISSEFSSILDNFTNSFIDYYKNLDSTASQNNYDVAKNSLTDEITKMYQLKATIMSSLGGVNTSMNDLEQKLGVGEGKINDLSDDYQQQTGDSSKILVNDAKEKYKIQYVANITMFLGIAWMVGLFYSFMKNGSTAQPMSLRR</sequence>
<accession>A0A6C0HA10</accession>
<keyword evidence="1" id="KW-0472">Membrane</keyword>
<proteinExistence type="predicted"/>
<reference evidence="2" key="1">
    <citation type="journal article" date="2020" name="Nature">
        <title>Giant virus diversity and host interactions through global metagenomics.</title>
        <authorList>
            <person name="Schulz F."/>
            <person name="Roux S."/>
            <person name="Paez-Espino D."/>
            <person name="Jungbluth S."/>
            <person name="Walsh D.A."/>
            <person name="Denef V.J."/>
            <person name="McMahon K.D."/>
            <person name="Konstantinidis K.T."/>
            <person name="Eloe-Fadrosh E.A."/>
            <person name="Kyrpides N.C."/>
            <person name="Woyke T."/>
        </authorList>
    </citation>
    <scope>NUCLEOTIDE SEQUENCE</scope>
    <source>
        <strain evidence="2">GVMAG-M-3300023179-86</strain>
    </source>
</reference>
<evidence type="ECO:0000313" key="2">
    <source>
        <dbReference type="EMBL" id="QHT77441.1"/>
    </source>
</evidence>
<name>A0A6C0HA10_9ZZZZ</name>
<keyword evidence="1" id="KW-1133">Transmembrane helix</keyword>
<keyword evidence="1" id="KW-0812">Transmembrane</keyword>
<evidence type="ECO:0000256" key="1">
    <source>
        <dbReference type="SAM" id="Phobius"/>
    </source>
</evidence>
<feature type="transmembrane region" description="Helical" evidence="1">
    <location>
        <begin position="122"/>
        <end position="143"/>
    </location>
</feature>
<protein>
    <submittedName>
        <fullName evidence="2">Uncharacterized protein</fullName>
    </submittedName>
</protein>
<dbReference type="EMBL" id="MN739917">
    <property type="protein sequence ID" value="QHT77441.1"/>
    <property type="molecule type" value="Genomic_DNA"/>
</dbReference>
<dbReference type="AlphaFoldDB" id="A0A6C0HA10"/>
<organism evidence="2">
    <name type="scientific">viral metagenome</name>
    <dbReference type="NCBI Taxonomy" id="1070528"/>
    <lineage>
        <taxon>unclassified sequences</taxon>
        <taxon>metagenomes</taxon>
        <taxon>organismal metagenomes</taxon>
    </lineage>
</organism>